<name>B2WSA8_9BRAS</name>
<gene>
    <name evidence="4" type="ORF">6J23.29</name>
</gene>
<proteinExistence type="predicted"/>
<dbReference type="GO" id="GO:0007165">
    <property type="term" value="P:signal transduction"/>
    <property type="evidence" value="ECO:0007669"/>
    <property type="project" value="InterPro"/>
</dbReference>
<dbReference type="PANTHER" id="PTHR32009:SF109">
    <property type="entry name" value="TOLL-INTERLEUKIN-RESISTANCE (TIR) DOMAIN FAMILY PROTEIN"/>
    <property type="match status" value="1"/>
</dbReference>
<dbReference type="Pfam" id="PF01582">
    <property type="entry name" value="TIR"/>
    <property type="match status" value="1"/>
</dbReference>
<dbReference type="InterPro" id="IPR000157">
    <property type="entry name" value="TIR_dom"/>
</dbReference>
<keyword evidence="2" id="KW-1133">Transmembrane helix</keyword>
<dbReference type="EMBL" id="EF197847">
    <property type="protein sequence ID" value="ACC91280.1"/>
    <property type="molecule type" value="Genomic_DNA"/>
</dbReference>
<evidence type="ECO:0000313" key="4">
    <source>
        <dbReference type="EMBL" id="ACC91280.1"/>
    </source>
</evidence>
<sequence>MENTSYKKDQVFISFRGRDERFGFLTHLKQKLIDGNVNVFTDDNVTGQPLQNLFGHIRNSRIAIVIFSENYAESHWCLEELVEIKKCLETEKLSAVIPIFHKVQVSSVREQSGIFGEKFLALQNSLLAKEVTAKKIRRINSKIKKWRKALEIVTGMAGLTYDNNSPELAFVDKVVEKVNINLANIAAGEGRNTTPGTSKSNDLKPLSRAIRRTVSDLDYRDQVGLSPFERVMVQKNAEIPTVDAVMAQEQAEISTVEAVKVQEQVENQQSIENVPEKKKRWPNLPFISALLVGALFVSYMVRRKRRSKGTAELNLPLQATANLF</sequence>
<dbReference type="SMART" id="SM00255">
    <property type="entry name" value="TIR"/>
    <property type="match status" value="1"/>
</dbReference>
<feature type="transmembrane region" description="Helical" evidence="2">
    <location>
        <begin position="281"/>
        <end position="301"/>
    </location>
</feature>
<reference evidence="4" key="1">
    <citation type="journal article" date="2008" name="Mol. Biol. Evol.">
        <title>Comparative analysis of the MIR319a microRNA locus in Arabidopsis and related Brassicaceae.</title>
        <authorList>
            <person name="Warthmann N."/>
            <person name="Das S."/>
            <person name="Lanz C."/>
            <person name="Weigel D."/>
        </authorList>
    </citation>
    <scope>NUCLEOTIDE SEQUENCE</scope>
</reference>
<keyword evidence="2" id="KW-0812">Transmembrane</keyword>
<keyword evidence="2" id="KW-0472">Membrane</keyword>
<dbReference type="FunFam" id="3.40.50.10140:FF:000007">
    <property type="entry name" value="Disease resistance protein (TIR-NBS-LRR class)"/>
    <property type="match status" value="1"/>
</dbReference>
<evidence type="ECO:0000256" key="1">
    <source>
        <dbReference type="ARBA" id="ARBA00023027"/>
    </source>
</evidence>
<dbReference type="SUPFAM" id="SSF52200">
    <property type="entry name" value="Toll/Interleukin receptor TIR domain"/>
    <property type="match status" value="1"/>
</dbReference>
<dbReference type="AlphaFoldDB" id="B2WSA8"/>
<keyword evidence="1" id="KW-0520">NAD</keyword>
<dbReference type="PROSITE" id="PS50104">
    <property type="entry name" value="TIR"/>
    <property type="match status" value="1"/>
</dbReference>
<protein>
    <submittedName>
        <fullName evidence="4">Toll-interleukin-resistance domain-containing protein</fullName>
    </submittedName>
</protein>
<organism evidence="4">
    <name type="scientific">Capsella rubella</name>
    <dbReference type="NCBI Taxonomy" id="81985"/>
    <lineage>
        <taxon>Eukaryota</taxon>
        <taxon>Viridiplantae</taxon>
        <taxon>Streptophyta</taxon>
        <taxon>Embryophyta</taxon>
        <taxon>Tracheophyta</taxon>
        <taxon>Spermatophyta</taxon>
        <taxon>Magnoliopsida</taxon>
        <taxon>eudicotyledons</taxon>
        <taxon>Gunneridae</taxon>
        <taxon>Pentapetalae</taxon>
        <taxon>rosids</taxon>
        <taxon>malvids</taxon>
        <taxon>Brassicales</taxon>
        <taxon>Brassicaceae</taxon>
        <taxon>Camelineae</taxon>
        <taxon>Capsella</taxon>
    </lineage>
</organism>
<dbReference type="Gene3D" id="3.40.50.10140">
    <property type="entry name" value="Toll/interleukin-1 receptor homology (TIR) domain"/>
    <property type="match status" value="1"/>
</dbReference>
<feature type="domain" description="TIR" evidence="3">
    <location>
        <begin position="7"/>
        <end position="178"/>
    </location>
</feature>
<accession>B2WSA8</accession>
<evidence type="ECO:0000256" key="2">
    <source>
        <dbReference type="SAM" id="Phobius"/>
    </source>
</evidence>
<dbReference type="PANTHER" id="PTHR32009">
    <property type="entry name" value="TMV RESISTANCE PROTEIN N-LIKE"/>
    <property type="match status" value="1"/>
</dbReference>
<dbReference type="InterPro" id="IPR035897">
    <property type="entry name" value="Toll_tir_struct_dom_sf"/>
</dbReference>
<evidence type="ECO:0000259" key="3">
    <source>
        <dbReference type="PROSITE" id="PS50104"/>
    </source>
</evidence>